<sequence length="156" mass="17095">MGTPKNFEKKDQEISEGLKVLDKILQISKAKNKTSEGAKKLAPKKPSEAAGAKMSENDPISGVIFPQSSFSNANNSTENNQISKIKTVSTYVDYAPLLAPNFDLMDPNPMELEGVKEPRIKTEADYFKPKLQDQLNSDVSDIAIQLESDCEASDSV</sequence>
<evidence type="ECO:0000313" key="3">
    <source>
        <dbReference type="Proteomes" id="UP000187455"/>
    </source>
</evidence>
<reference evidence="2 3" key="1">
    <citation type="journal article" date="2016" name="Mol. Biol. Evol.">
        <title>Genome-Wide Survey of Gut Fungi (Harpellales) Reveals the First Horizontally Transferred Ubiquitin Gene from a Mosquito Host.</title>
        <authorList>
            <person name="Wang Y."/>
            <person name="White M.M."/>
            <person name="Kvist S."/>
            <person name="Moncalvo J.M."/>
        </authorList>
    </citation>
    <scope>NUCLEOTIDE SEQUENCE [LARGE SCALE GENOMIC DNA]</scope>
    <source>
        <strain evidence="2 3">ALG-7-W6</strain>
    </source>
</reference>
<dbReference type="Proteomes" id="UP000187455">
    <property type="component" value="Unassembled WGS sequence"/>
</dbReference>
<name>A0A1R0H4E2_9FUNG</name>
<keyword evidence="3" id="KW-1185">Reference proteome</keyword>
<evidence type="ECO:0000256" key="1">
    <source>
        <dbReference type="SAM" id="MobiDB-lite"/>
    </source>
</evidence>
<organism evidence="2 3">
    <name type="scientific">Smittium mucronatum</name>
    <dbReference type="NCBI Taxonomy" id="133383"/>
    <lineage>
        <taxon>Eukaryota</taxon>
        <taxon>Fungi</taxon>
        <taxon>Fungi incertae sedis</taxon>
        <taxon>Zoopagomycota</taxon>
        <taxon>Kickxellomycotina</taxon>
        <taxon>Harpellomycetes</taxon>
        <taxon>Harpellales</taxon>
        <taxon>Legeriomycetaceae</taxon>
        <taxon>Smittium</taxon>
    </lineage>
</organism>
<accession>A0A1R0H4E2</accession>
<gene>
    <name evidence="2" type="ORF">AYI68_g1833</name>
</gene>
<feature type="compositionally biased region" description="Polar residues" evidence="1">
    <location>
        <begin position="66"/>
        <end position="80"/>
    </location>
</feature>
<protein>
    <submittedName>
        <fullName evidence="2">Uncharacterized protein</fullName>
    </submittedName>
</protein>
<comment type="caution">
    <text evidence="2">The sequence shown here is derived from an EMBL/GenBank/DDBJ whole genome shotgun (WGS) entry which is preliminary data.</text>
</comment>
<feature type="region of interest" description="Disordered" evidence="1">
    <location>
        <begin position="30"/>
        <end position="80"/>
    </location>
</feature>
<dbReference type="EMBL" id="LSSL01000656">
    <property type="protein sequence ID" value="OLY84015.1"/>
    <property type="molecule type" value="Genomic_DNA"/>
</dbReference>
<proteinExistence type="predicted"/>
<dbReference type="AlphaFoldDB" id="A0A1R0H4E2"/>
<evidence type="ECO:0000313" key="2">
    <source>
        <dbReference type="EMBL" id="OLY84015.1"/>
    </source>
</evidence>